<proteinExistence type="inferred from homology"/>
<dbReference type="Pfam" id="PF00004">
    <property type="entry name" value="AAA"/>
    <property type="match status" value="1"/>
</dbReference>
<dbReference type="GO" id="GO:0005524">
    <property type="term" value="F:ATP binding"/>
    <property type="evidence" value="ECO:0007669"/>
    <property type="project" value="UniProtKB-KW"/>
</dbReference>
<dbReference type="InterPro" id="IPR050304">
    <property type="entry name" value="MT-severing_AAA_ATPase"/>
</dbReference>
<keyword evidence="7" id="KW-1185">Reference proteome</keyword>
<evidence type="ECO:0000256" key="4">
    <source>
        <dbReference type="SAM" id="MobiDB-lite"/>
    </source>
</evidence>
<dbReference type="SUPFAM" id="SSF52540">
    <property type="entry name" value="P-loop containing nucleoside triphosphate hydrolases"/>
    <property type="match status" value="1"/>
</dbReference>
<dbReference type="PANTHER" id="PTHR23074:SF17">
    <property type="entry name" value="FIDGETIN-LIKE PROTEIN 1"/>
    <property type="match status" value="1"/>
</dbReference>
<dbReference type="SMART" id="SM00382">
    <property type="entry name" value="AAA"/>
    <property type="match status" value="1"/>
</dbReference>
<dbReference type="AlphaFoldDB" id="A0A3L6T2C3"/>
<reference evidence="7" key="1">
    <citation type="journal article" date="2019" name="Nat. Commun.">
        <title>The genome of broomcorn millet.</title>
        <authorList>
            <person name="Zou C."/>
            <person name="Miki D."/>
            <person name="Li D."/>
            <person name="Tang Q."/>
            <person name="Xiao L."/>
            <person name="Rajput S."/>
            <person name="Deng P."/>
            <person name="Jia W."/>
            <person name="Huang R."/>
            <person name="Zhang M."/>
            <person name="Sun Y."/>
            <person name="Hu J."/>
            <person name="Fu X."/>
            <person name="Schnable P.S."/>
            <person name="Li F."/>
            <person name="Zhang H."/>
            <person name="Feng B."/>
            <person name="Zhu X."/>
            <person name="Liu R."/>
            <person name="Schnable J.C."/>
            <person name="Zhu J.-K."/>
            <person name="Zhang H."/>
        </authorList>
    </citation>
    <scope>NUCLEOTIDE SEQUENCE [LARGE SCALE GENOMIC DNA]</scope>
</reference>
<comment type="caution">
    <text evidence="6">The sequence shown here is derived from an EMBL/GenBank/DDBJ whole genome shotgun (WGS) entry which is preliminary data.</text>
</comment>
<evidence type="ECO:0000256" key="3">
    <source>
        <dbReference type="ARBA" id="ARBA00022840"/>
    </source>
</evidence>
<dbReference type="InterPro" id="IPR003960">
    <property type="entry name" value="ATPase_AAA_CS"/>
</dbReference>
<evidence type="ECO:0000313" key="6">
    <source>
        <dbReference type="EMBL" id="RLN29554.1"/>
    </source>
</evidence>
<feature type="compositionally biased region" description="Polar residues" evidence="4">
    <location>
        <begin position="305"/>
        <end position="321"/>
    </location>
</feature>
<dbReference type="GO" id="GO:0016887">
    <property type="term" value="F:ATP hydrolysis activity"/>
    <property type="evidence" value="ECO:0007669"/>
    <property type="project" value="InterPro"/>
</dbReference>
<dbReference type="OrthoDB" id="10251136at2759"/>
<feature type="domain" description="AAA+ ATPase" evidence="5">
    <location>
        <begin position="442"/>
        <end position="578"/>
    </location>
</feature>
<dbReference type="Pfam" id="PF17862">
    <property type="entry name" value="AAA_lid_3"/>
    <property type="match status" value="1"/>
</dbReference>
<dbReference type="Gene3D" id="1.10.8.60">
    <property type="match status" value="1"/>
</dbReference>
<protein>
    <submittedName>
        <fullName evidence="6">Fidgetin-like protein 1</fullName>
    </submittedName>
</protein>
<comment type="similarity">
    <text evidence="1">Belongs to the AAA ATPase family.</text>
</comment>
<dbReference type="Proteomes" id="UP000275267">
    <property type="component" value="Unassembled WGS sequence"/>
</dbReference>
<feature type="region of interest" description="Disordered" evidence="4">
    <location>
        <begin position="1"/>
        <end position="23"/>
    </location>
</feature>
<dbReference type="FunFam" id="1.10.8.60:FF:000022">
    <property type="entry name" value="Fidgetin like 1"/>
    <property type="match status" value="1"/>
</dbReference>
<gene>
    <name evidence="6" type="ORF">C2845_PM05G18840</name>
</gene>
<feature type="compositionally biased region" description="Low complexity" evidence="4">
    <location>
        <begin position="1"/>
        <end position="14"/>
    </location>
</feature>
<name>A0A3L6T2C3_PANMI</name>
<organism evidence="6 7">
    <name type="scientific">Panicum miliaceum</name>
    <name type="common">Proso millet</name>
    <name type="synonym">Broomcorn millet</name>
    <dbReference type="NCBI Taxonomy" id="4540"/>
    <lineage>
        <taxon>Eukaryota</taxon>
        <taxon>Viridiplantae</taxon>
        <taxon>Streptophyta</taxon>
        <taxon>Embryophyta</taxon>
        <taxon>Tracheophyta</taxon>
        <taxon>Spermatophyta</taxon>
        <taxon>Magnoliopsida</taxon>
        <taxon>Liliopsida</taxon>
        <taxon>Poales</taxon>
        <taxon>Poaceae</taxon>
        <taxon>PACMAD clade</taxon>
        <taxon>Panicoideae</taxon>
        <taxon>Panicodae</taxon>
        <taxon>Paniceae</taxon>
        <taxon>Panicinae</taxon>
        <taxon>Panicum</taxon>
        <taxon>Panicum sect. Panicum</taxon>
    </lineage>
</organism>
<dbReference type="STRING" id="4540.A0A3L6T2C3"/>
<evidence type="ECO:0000256" key="1">
    <source>
        <dbReference type="ARBA" id="ARBA00006914"/>
    </source>
</evidence>
<accession>A0A3L6T2C3</accession>
<evidence type="ECO:0000313" key="7">
    <source>
        <dbReference type="Proteomes" id="UP000275267"/>
    </source>
</evidence>
<sequence>MAEPPRAAAAAAAPAGGGHPANWRKEAGERLRRLHSLLFGADAALERGDPAAAQALALRLLGFLDSQSLAAGAGPEDAAFVAPIRAAASARLAAASRARAPDSDRAAFELAKKDAGCVFAKQGDINVERIKCSRYFQALVQKSKANAADQLSPTWQEFASQGAPHTDESPADMENEKLSIRASKLMMQTKLTSLYSSKPLKANGVPDRNMFKSENLSKEGAGIETRTNQNGSRHPAYLEVEEDVKPRGLVQNAKRKHTGFRSPICEVSNSPLSNDEGDAPANEFMTARTKMEMDVVQKPGRNGPQGASVSPQCDNNHSTRNYGVRPSWNSRRGPRGGFVPPIRNNGGSGTTISRVTGKGDDSMEDSTRKCIEMLCGPDGELPEKLRNLEPRLIEHVSNEIMDRDPNVRWNDIAGLEHAKKCVTEMVIWPLLRPDIFRGCRSPGRGLLLFGPPGTGKTMIGKAIAGEAKATFFYISASSLTSKWIGEGEKLVRALFGVASCRQPAVIFVDEIDSLLSQRKSDGEHESSRRLKTQFLIEMEGFDSGNEQILLIGATNRPQELDEAARRRLTKRLYIPLPSSVITAEILLHHGCEEARAWIIRNLLEKDGLFMLSEEETSEICKLTEGYSGSDMKNLVKDASMGPLREALQRGVEITKLSKEDMRPVMLKDFENAMQEKITRKKALDPDNNILLGNSLDTCKKKKRVIEPIDPEIAAIGSTGKFHSLAEIIVQCLSGDVDQKTRDGRCSRAPSVPAEVIIILME</sequence>
<feature type="region of interest" description="Disordered" evidence="4">
    <location>
        <begin position="299"/>
        <end position="364"/>
    </location>
</feature>
<dbReference type="InterPro" id="IPR027417">
    <property type="entry name" value="P-loop_NTPase"/>
</dbReference>
<dbReference type="InterPro" id="IPR056224">
    <property type="entry name" value="FIGL1_N"/>
</dbReference>
<dbReference type="InterPro" id="IPR041569">
    <property type="entry name" value="AAA_lid_3"/>
</dbReference>
<dbReference type="InterPro" id="IPR003959">
    <property type="entry name" value="ATPase_AAA_core"/>
</dbReference>
<keyword evidence="2" id="KW-0547">Nucleotide-binding</keyword>
<dbReference type="PROSITE" id="PS00674">
    <property type="entry name" value="AAA"/>
    <property type="match status" value="1"/>
</dbReference>
<dbReference type="FunFam" id="3.40.50.300:FF:000093">
    <property type="entry name" value="Fidgetin-like 1"/>
    <property type="match status" value="1"/>
</dbReference>
<dbReference type="EMBL" id="PQIB02000003">
    <property type="protein sequence ID" value="RLN29554.1"/>
    <property type="molecule type" value="Genomic_DNA"/>
</dbReference>
<evidence type="ECO:0000256" key="2">
    <source>
        <dbReference type="ARBA" id="ARBA00022741"/>
    </source>
</evidence>
<dbReference type="InterPro" id="IPR003593">
    <property type="entry name" value="AAA+_ATPase"/>
</dbReference>
<dbReference type="PANTHER" id="PTHR23074">
    <property type="entry name" value="AAA DOMAIN-CONTAINING"/>
    <property type="match status" value="1"/>
</dbReference>
<evidence type="ECO:0000259" key="5">
    <source>
        <dbReference type="SMART" id="SM00382"/>
    </source>
</evidence>
<dbReference type="Pfam" id="PF24347">
    <property type="entry name" value="FIGL1_N"/>
    <property type="match status" value="1"/>
</dbReference>
<keyword evidence="3" id="KW-0067">ATP-binding</keyword>
<dbReference type="Gene3D" id="3.40.50.300">
    <property type="entry name" value="P-loop containing nucleotide triphosphate hydrolases"/>
    <property type="match status" value="1"/>
</dbReference>